<organism evidence="1 2">
    <name type="scientific">Araneus ventricosus</name>
    <name type="common">Orbweaver spider</name>
    <name type="synonym">Epeira ventricosa</name>
    <dbReference type="NCBI Taxonomy" id="182803"/>
    <lineage>
        <taxon>Eukaryota</taxon>
        <taxon>Metazoa</taxon>
        <taxon>Ecdysozoa</taxon>
        <taxon>Arthropoda</taxon>
        <taxon>Chelicerata</taxon>
        <taxon>Arachnida</taxon>
        <taxon>Araneae</taxon>
        <taxon>Araneomorphae</taxon>
        <taxon>Entelegynae</taxon>
        <taxon>Araneoidea</taxon>
        <taxon>Araneidae</taxon>
        <taxon>Araneus</taxon>
    </lineage>
</organism>
<proteinExistence type="predicted"/>
<dbReference type="EMBL" id="BGPR01000131">
    <property type="protein sequence ID" value="GBL97638.1"/>
    <property type="molecule type" value="Genomic_DNA"/>
</dbReference>
<evidence type="ECO:0000313" key="1">
    <source>
        <dbReference type="EMBL" id="GBL97638.1"/>
    </source>
</evidence>
<evidence type="ECO:0000313" key="2">
    <source>
        <dbReference type="Proteomes" id="UP000499080"/>
    </source>
</evidence>
<gene>
    <name evidence="1" type="ORF">AVEN_49143_1</name>
</gene>
<dbReference type="Proteomes" id="UP000499080">
    <property type="component" value="Unassembled WGS sequence"/>
</dbReference>
<evidence type="ECO:0008006" key="3">
    <source>
        <dbReference type="Google" id="ProtNLM"/>
    </source>
</evidence>
<protein>
    <recommendedName>
        <fullName evidence="3">DDE-1 domain-containing protein</fullName>
    </recommendedName>
</protein>
<name>A0A4Y2BZZ0_ARAVE</name>
<dbReference type="OrthoDB" id="6512965at2759"/>
<sequence>MDQCTVHLQEPDSLQNLKITFFPANCTSKLQPLDLGIIKKRRFPDLELDECDINDENNVCERDAKTVVIDVEDWNILRAEIILQEYENCNTDNMISELFTIDELIEDKLSDANLNDGEECEEVIPPSFNGARYCIEKLQFYFICPKTNAKSLNELNSIPNAVINIHRKLAHQMTVI</sequence>
<comment type="caution">
    <text evidence="1">The sequence shown here is derived from an EMBL/GenBank/DDBJ whole genome shotgun (WGS) entry which is preliminary data.</text>
</comment>
<accession>A0A4Y2BZZ0</accession>
<reference evidence="1 2" key="1">
    <citation type="journal article" date="2019" name="Sci. Rep.">
        <title>Orb-weaving spider Araneus ventricosus genome elucidates the spidroin gene catalogue.</title>
        <authorList>
            <person name="Kono N."/>
            <person name="Nakamura H."/>
            <person name="Ohtoshi R."/>
            <person name="Moran D.A.P."/>
            <person name="Shinohara A."/>
            <person name="Yoshida Y."/>
            <person name="Fujiwara M."/>
            <person name="Mori M."/>
            <person name="Tomita M."/>
            <person name="Arakawa K."/>
        </authorList>
    </citation>
    <scope>NUCLEOTIDE SEQUENCE [LARGE SCALE GENOMIC DNA]</scope>
</reference>
<dbReference type="AlphaFoldDB" id="A0A4Y2BZZ0"/>
<keyword evidence="2" id="KW-1185">Reference proteome</keyword>